<reference evidence="2" key="1">
    <citation type="submission" date="2021-02" db="EMBL/GenBank/DDBJ databases">
        <authorList>
            <person name="Nowell W R."/>
        </authorList>
    </citation>
    <scope>NUCLEOTIDE SEQUENCE</scope>
</reference>
<comment type="caution">
    <text evidence="2">The sequence shown here is derived from an EMBL/GenBank/DDBJ whole genome shotgun (WGS) entry which is preliminary data.</text>
</comment>
<name>A0A820ZAT3_9BILA</name>
<feature type="region of interest" description="Disordered" evidence="1">
    <location>
        <begin position="90"/>
        <end position="109"/>
    </location>
</feature>
<accession>A0A820ZAT3</accession>
<sequence length="361" mass="37658">MCCVYILSDNLIHYDLSKLCFSPYCNCWEHSCNATARATLTSTTTSQATTARVTLASTTTPQTTTARATLASTTTSQTTTSPIAATSTTETRMTMTSTGDTRLPTNNTGYPGTSNVSNITHISAYTGPLIGAVGISGGVNSSYIYNVYSSPPTLVVVTNTTIGQAGLVIVNGVFDSFLLNGQHLPTGLPLDGNSTRRRRASNSAGSCTNIDNSAVRTPIPISCNDIDNGINIVCTVLGDPDLNLFNTEAFIGAACTFSVLAYPECVAALTSAFLIVRLACDVYTVIGWLSHSSLCDLLPTAPPTSIAQAPPIPPCSLVPPTCCQIYNNCPGETGHQCGIGCCCCPGLQRCCADNLGCCPTP</sequence>
<proteinExistence type="predicted"/>
<evidence type="ECO:0000313" key="2">
    <source>
        <dbReference type="EMBL" id="CAF4559825.1"/>
    </source>
</evidence>
<feature type="compositionally biased region" description="Low complexity" evidence="1">
    <location>
        <begin position="90"/>
        <end position="102"/>
    </location>
</feature>
<protein>
    <submittedName>
        <fullName evidence="2">Uncharacterized protein</fullName>
    </submittedName>
</protein>
<evidence type="ECO:0000313" key="3">
    <source>
        <dbReference type="Proteomes" id="UP000663838"/>
    </source>
</evidence>
<gene>
    <name evidence="2" type="ORF">TOA249_LOCUS7847</name>
</gene>
<dbReference type="Proteomes" id="UP000663838">
    <property type="component" value="Unassembled WGS sequence"/>
</dbReference>
<dbReference type="AlphaFoldDB" id="A0A820ZAT3"/>
<dbReference type="EMBL" id="CAJOBS010000360">
    <property type="protein sequence ID" value="CAF4559825.1"/>
    <property type="molecule type" value="Genomic_DNA"/>
</dbReference>
<organism evidence="2 3">
    <name type="scientific">Rotaria socialis</name>
    <dbReference type="NCBI Taxonomy" id="392032"/>
    <lineage>
        <taxon>Eukaryota</taxon>
        <taxon>Metazoa</taxon>
        <taxon>Spiralia</taxon>
        <taxon>Gnathifera</taxon>
        <taxon>Rotifera</taxon>
        <taxon>Eurotatoria</taxon>
        <taxon>Bdelloidea</taxon>
        <taxon>Philodinida</taxon>
        <taxon>Philodinidae</taxon>
        <taxon>Rotaria</taxon>
    </lineage>
</organism>
<evidence type="ECO:0000256" key="1">
    <source>
        <dbReference type="SAM" id="MobiDB-lite"/>
    </source>
</evidence>